<sequence length="206" mass="23692">MANPPRTRKRVHATIPRRAPDGSAFKNCDTCGETVAIALAGWHECENKKKELKRFKGVSGIHKRGMHLDFPENIPQLTNLKQLDLKVTEYKYQSILPCLELIEACPMLSRLKMKTSLHEQFQGSLDLEWKSPKESHKSLELVEMVGFLINLIHNTVSLKTIIIDAPKEINYFNFTVWDYKVEARKFADERLKMALKMTPSVEVVIK</sequence>
<accession>A0A1R3HJ47</accession>
<evidence type="ECO:0000313" key="1">
    <source>
        <dbReference type="EMBL" id="OMO70350.1"/>
    </source>
</evidence>
<reference evidence="1 2" key="1">
    <citation type="submission" date="2013-09" db="EMBL/GenBank/DDBJ databases">
        <title>Corchorus capsularis genome sequencing.</title>
        <authorList>
            <person name="Alam M."/>
            <person name="Haque M.S."/>
            <person name="Islam M.S."/>
            <person name="Emdad E.M."/>
            <person name="Islam M.M."/>
            <person name="Ahmed B."/>
            <person name="Halim A."/>
            <person name="Hossen Q.M.M."/>
            <person name="Hossain M.Z."/>
            <person name="Ahmed R."/>
            <person name="Khan M.M."/>
            <person name="Islam R."/>
            <person name="Rashid M.M."/>
            <person name="Khan S.A."/>
            <person name="Rahman M.S."/>
            <person name="Alam M."/>
        </authorList>
    </citation>
    <scope>NUCLEOTIDE SEQUENCE [LARGE SCALE GENOMIC DNA]</scope>
    <source>
        <strain evidence="2">cv. CVL-1</strain>
        <tissue evidence="1">Whole seedling</tissue>
    </source>
</reference>
<dbReference type="Gramene" id="OMO70350">
    <property type="protein sequence ID" value="OMO70350"/>
    <property type="gene ID" value="CCACVL1_18964"/>
</dbReference>
<proteinExistence type="predicted"/>
<dbReference type="AlphaFoldDB" id="A0A1R3HJ47"/>
<dbReference type="OrthoDB" id="1919336at2759"/>
<gene>
    <name evidence="1" type="ORF">CCACVL1_18964</name>
</gene>
<evidence type="ECO:0008006" key="3">
    <source>
        <dbReference type="Google" id="ProtNLM"/>
    </source>
</evidence>
<protein>
    <recommendedName>
        <fullName evidence="3">FBD domain-containing protein</fullName>
    </recommendedName>
</protein>
<keyword evidence="2" id="KW-1185">Reference proteome</keyword>
<organism evidence="1 2">
    <name type="scientific">Corchorus capsularis</name>
    <name type="common">Jute</name>
    <dbReference type="NCBI Taxonomy" id="210143"/>
    <lineage>
        <taxon>Eukaryota</taxon>
        <taxon>Viridiplantae</taxon>
        <taxon>Streptophyta</taxon>
        <taxon>Embryophyta</taxon>
        <taxon>Tracheophyta</taxon>
        <taxon>Spermatophyta</taxon>
        <taxon>Magnoliopsida</taxon>
        <taxon>eudicotyledons</taxon>
        <taxon>Gunneridae</taxon>
        <taxon>Pentapetalae</taxon>
        <taxon>rosids</taxon>
        <taxon>malvids</taxon>
        <taxon>Malvales</taxon>
        <taxon>Malvaceae</taxon>
        <taxon>Grewioideae</taxon>
        <taxon>Apeibeae</taxon>
        <taxon>Corchorus</taxon>
    </lineage>
</organism>
<evidence type="ECO:0000313" key="2">
    <source>
        <dbReference type="Proteomes" id="UP000188268"/>
    </source>
</evidence>
<comment type="caution">
    <text evidence="1">The sequence shown here is derived from an EMBL/GenBank/DDBJ whole genome shotgun (WGS) entry which is preliminary data.</text>
</comment>
<dbReference type="Proteomes" id="UP000188268">
    <property type="component" value="Unassembled WGS sequence"/>
</dbReference>
<name>A0A1R3HJ47_COCAP</name>
<dbReference type="EMBL" id="AWWV01011816">
    <property type="protein sequence ID" value="OMO70350.1"/>
    <property type="molecule type" value="Genomic_DNA"/>
</dbReference>